<dbReference type="EMBL" id="ML143405">
    <property type="protein sequence ID" value="TBU30520.1"/>
    <property type="molecule type" value="Genomic_DNA"/>
</dbReference>
<feature type="region of interest" description="Disordered" evidence="2">
    <location>
        <begin position="1"/>
        <end position="36"/>
    </location>
</feature>
<evidence type="ECO:0000256" key="2">
    <source>
        <dbReference type="SAM" id="MobiDB-lite"/>
    </source>
</evidence>
<dbReference type="Proteomes" id="UP000292957">
    <property type="component" value="Unassembled WGS sequence"/>
</dbReference>
<feature type="region of interest" description="Disordered" evidence="2">
    <location>
        <begin position="234"/>
        <end position="289"/>
    </location>
</feature>
<feature type="coiled-coil region" evidence="1">
    <location>
        <begin position="310"/>
        <end position="361"/>
    </location>
</feature>
<dbReference type="OrthoDB" id="2758683at2759"/>
<feature type="compositionally biased region" description="Polar residues" evidence="2">
    <location>
        <begin position="279"/>
        <end position="289"/>
    </location>
</feature>
<accession>A0A4Q9MRM7</accession>
<feature type="compositionally biased region" description="Basic residues" evidence="2">
    <location>
        <begin position="1"/>
        <end position="23"/>
    </location>
</feature>
<feature type="region of interest" description="Disordered" evidence="2">
    <location>
        <begin position="195"/>
        <end position="216"/>
    </location>
</feature>
<sequence length="385" mass="41720">MVKSKKSSPAKKRKSSSPRKPSARKNTTPGKPTGQHMAHAFLCRNGSGSFTLGHAVSCMEQTRADIGIETTRPKTTRNCYEGTIYSFEHNGKLVTRPFVDGEPKFKPAPLVATAVKEIRRTLPPDAHPTLLGQAMVKRVGAAKSPTKNQLFLERIRARDARPSMPGTPSNGERGASLAPTDISDVVMEELDDSMDFAPDDFVPSEGPSRPQPTAPPRTLVRLQATLSYLTPPQTTAQLPREASHARFPQPDFTAGDDLPFGGAGISPAETADKGPSDPAASSSWGPSTASGRTAIEALANDAKKLVDRICEEAQRSNAALQERDVRLQQQGVQLREKHAELQATNAALAAHRERSERLKDHLDEVIVAQRLQEPSTLPEQRVRAA</sequence>
<evidence type="ECO:0000313" key="3">
    <source>
        <dbReference type="EMBL" id="TBU30520.1"/>
    </source>
</evidence>
<evidence type="ECO:0000256" key="1">
    <source>
        <dbReference type="SAM" id="Coils"/>
    </source>
</evidence>
<keyword evidence="1" id="KW-0175">Coiled coil</keyword>
<dbReference type="AlphaFoldDB" id="A0A4Q9MRM7"/>
<protein>
    <submittedName>
        <fullName evidence="3">Uncharacterized protein</fullName>
    </submittedName>
</protein>
<feature type="region of interest" description="Disordered" evidence="2">
    <location>
        <begin position="156"/>
        <end position="179"/>
    </location>
</feature>
<name>A0A4Q9MRM7_9APHY</name>
<proteinExistence type="predicted"/>
<gene>
    <name evidence="3" type="ORF">BD311DRAFT_217361</name>
</gene>
<reference evidence="3" key="1">
    <citation type="submission" date="2019-01" db="EMBL/GenBank/DDBJ databases">
        <title>Draft genome sequences of three monokaryotic isolates of the white-rot basidiomycete fungus Dichomitus squalens.</title>
        <authorList>
            <consortium name="DOE Joint Genome Institute"/>
            <person name="Lopez S.C."/>
            <person name="Andreopoulos B."/>
            <person name="Pangilinan J."/>
            <person name="Lipzen A."/>
            <person name="Riley R."/>
            <person name="Ahrendt S."/>
            <person name="Ng V."/>
            <person name="Barry K."/>
            <person name="Daum C."/>
            <person name="Grigoriev I.V."/>
            <person name="Hilden K.S."/>
            <person name="Makela M.R."/>
            <person name="de Vries R.P."/>
        </authorList>
    </citation>
    <scope>NUCLEOTIDE SEQUENCE [LARGE SCALE GENOMIC DNA]</scope>
    <source>
        <strain evidence="3">OM18370.1</strain>
    </source>
</reference>
<organism evidence="3">
    <name type="scientific">Dichomitus squalens</name>
    <dbReference type="NCBI Taxonomy" id="114155"/>
    <lineage>
        <taxon>Eukaryota</taxon>
        <taxon>Fungi</taxon>
        <taxon>Dikarya</taxon>
        <taxon>Basidiomycota</taxon>
        <taxon>Agaricomycotina</taxon>
        <taxon>Agaricomycetes</taxon>
        <taxon>Polyporales</taxon>
        <taxon>Polyporaceae</taxon>
        <taxon>Dichomitus</taxon>
    </lineage>
</organism>